<dbReference type="Proteomes" id="UP000548067">
    <property type="component" value="Unassembled WGS sequence"/>
</dbReference>
<comment type="caution">
    <text evidence="1">The sequence shown here is derived from an EMBL/GenBank/DDBJ whole genome shotgun (WGS) entry which is preliminary data.</text>
</comment>
<accession>A0A848N3E7</accession>
<name>A0A848N3E7_9FLAO</name>
<dbReference type="EMBL" id="JABCJF010000001">
    <property type="protein sequence ID" value="NMR33041.1"/>
    <property type="molecule type" value="Genomic_DNA"/>
</dbReference>
<proteinExistence type="predicted"/>
<protein>
    <submittedName>
        <fullName evidence="1">Uncharacterized protein</fullName>
    </submittedName>
</protein>
<sequence>MSRNTYIYMFDKETASDVLYHDLKNKKLYNQTFKDFIAGRKAELGQSYHCASEQILNIIKENINEITADELFELMYYLNEELLYGKYNDEFKADRNLQNTIYQKYGITLLYEIPGTTTCYSYMFQYGNYTEYYPIEEIKFDKDEEGQNICVKDFLRFNDYMILMMNRILSSGINEYYPQSESYLNESEKDIVNEIILKHQNDEYLLNIIEQEFNFIKSSYDEKKEYYSAVENTVYCAVNILSNSILMKLKINPEKNTRIVIVDSL</sequence>
<dbReference type="RefSeq" id="WP_169320165.1">
    <property type="nucleotide sequence ID" value="NZ_JABCJF010000001.1"/>
</dbReference>
<evidence type="ECO:0000313" key="2">
    <source>
        <dbReference type="Proteomes" id="UP000548067"/>
    </source>
</evidence>
<gene>
    <name evidence="1" type="ORF">HIO71_02340</name>
</gene>
<organism evidence="1 2">
    <name type="scientific">Chryseobacterium aquaticum</name>
    <dbReference type="NCBI Taxonomy" id="452084"/>
    <lineage>
        <taxon>Bacteria</taxon>
        <taxon>Pseudomonadati</taxon>
        <taxon>Bacteroidota</taxon>
        <taxon>Flavobacteriia</taxon>
        <taxon>Flavobacteriales</taxon>
        <taxon>Weeksellaceae</taxon>
        <taxon>Chryseobacterium group</taxon>
        <taxon>Chryseobacterium</taxon>
    </lineage>
</organism>
<dbReference type="AlphaFoldDB" id="A0A848N3E7"/>
<evidence type="ECO:0000313" key="1">
    <source>
        <dbReference type="EMBL" id="NMR33041.1"/>
    </source>
</evidence>
<reference evidence="1 2" key="1">
    <citation type="submission" date="2020-04" db="EMBL/GenBank/DDBJ databases">
        <title>Genome analysis and antimicrobial resistance characteristics of Chryseobacterium aquaticum isolated from farmed salmonids.</title>
        <authorList>
            <person name="Saticioglu I.B."/>
            <person name="Duman M."/>
            <person name="Altun S."/>
        </authorList>
    </citation>
    <scope>NUCLEOTIDE SEQUENCE [LARGE SCALE GENOMIC DNA]</scope>
    <source>
        <strain evidence="1 2">C-174</strain>
    </source>
</reference>